<comment type="caution">
    <text evidence="1">The sequence shown here is derived from an EMBL/GenBank/DDBJ whole genome shotgun (WGS) entry which is preliminary data.</text>
</comment>
<dbReference type="Proteomes" id="UP000244722">
    <property type="component" value="Unassembled WGS sequence"/>
</dbReference>
<dbReference type="OrthoDB" id="5519740at2759"/>
<name>A0A2T6ZF57_TUBBO</name>
<evidence type="ECO:0000313" key="1">
    <source>
        <dbReference type="EMBL" id="PUU74044.1"/>
    </source>
</evidence>
<dbReference type="AlphaFoldDB" id="A0A2T6ZF57"/>
<dbReference type="SUPFAM" id="SSF54909">
    <property type="entry name" value="Dimeric alpha+beta barrel"/>
    <property type="match status" value="1"/>
</dbReference>
<dbReference type="InterPro" id="IPR011008">
    <property type="entry name" value="Dimeric_a/b-barrel"/>
</dbReference>
<organism evidence="1 2">
    <name type="scientific">Tuber borchii</name>
    <name type="common">White truffle</name>
    <dbReference type="NCBI Taxonomy" id="42251"/>
    <lineage>
        <taxon>Eukaryota</taxon>
        <taxon>Fungi</taxon>
        <taxon>Dikarya</taxon>
        <taxon>Ascomycota</taxon>
        <taxon>Pezizomycotina</taxon>
        <taxon>Pezizomycetes</taxon>
        <taxon>Pezizales</taxon>
        <taxon>Tuberaceae</taxon>
        <taxon>Tuber</taxon>
    </lineage>
</organism>
<proteinExistence type="predicted"/>
<keyword evidence="2" id="KW-1185">Reference proteome</keyword>
<evidence type="ECO:0000313" key="2">
    <source>
        <dbReference type="Proteomes" id="UP000244722"/>
    </source>
</evidence>
<gene>
    <name evidence="1" type="ORF">B9Z19DRAFT_1093842</name>
</gene>
<dbReference type="Gene3D" id="3.30.70.1060">
    <property type="entry name" value="Dimeric alpha+beta barrel"/>
    <property type="match status" value="1"/>
</dbReference>
<sequence>MTLSEFFVIVPSLSTEKHAGALPLHLAYVAEKVAKREFYRQCGEYFSPQITSGQTETTPYAGSAFAVVAESEEDVKRQLDNDPFAKEGVWDVAAARIFHFKTGDSVPINYPLQQ</sequence>
<protein>
    <recommendedName>
        <fullName evidence="3">YCII-related domain-containing protein</fullName>
    </recommendedName>
</protein>
<dbReference type="EMBL" id="NESQ01000326">
    <property type="protein sequence ID" value="PUU74044.1"/>
    <property type="molecule type" value="Genomic_DNA"/>
</dbReference>
<accession>A0A2T6ZF57</accession>
<reference evidence="1 2" key="1">
    <citation type="submission" date="2017-04" db="EMBL/GenBank/DDBJ databases">
        <title>Draft genome sequence of Tuber borchii Vittad., a whitish edible truffle.</title>
        <authorList>
            <consortium name="DOE Joint Genome Institute"/>
            <person name="Murat C."/>
            <person name="Kuo A."/>
            <person name="Barry K.W."/>
            <person name="Clum A."/>
            <person name="Dockter R.B."/>
            <person name="Fauchery L."/>
            <person name="Iotti M."/>
            <person name="Kohler A."/>
            <person name="Labutti K."/>
            <person name="Lindquist E.A."/>
            <person name="Lipzen A."/>
            <person name="Ohm R.A."/>
            <person name="Wang M."/>
            <person name="Grigoriev I.V."/>
            <person name="Zambonelli A."/>
            <person name="Martin F.M."/>
        </authorList>
    </citation>
    <scope>NUCLEOTIDE SEQUENCE [LARGE SCALE GENOMIC DNA]</scope>
    <source>
        <strain evidence="1 2">Tbo3840</strain>
    </source>
</reference>
<evidence type="ECO:0008006" key="3">
    <source>
        <dbReference type="Google" id="ProtNLM"/>
    </source>
</evidence>